<feature type="chain" id="PRO_5033003385" description="Secreted protein" evidence="1">
    <location>
        <begin position="23"/>
        <end position="127"/>
    </location>
</feature>
<feature type="signal peptide" evidence="1">
    <location>
        <begin position="1"/>
        <end position="22"/>
    </location>
</feature>
<sequence length="127" mass="14660">MNFVVLIDVMCLFGLHQHTSNGVDTLDNLFVANHRRKKYINLWHARGDHIFTEFYLRIILDLYMSWYMNINRQFITPPWKSVMRHGRGVMTAIHDATSNVMCGTFTLWFSSCCSSSCCSSLDEAGEA</sequence>
<protein>
    <recommendedName>
        <fullName evidence="4">Secreted protein</fullName>
    </recommendedName>
</protein>
<proteinExistence type="predicted"/>
<evidence type="ECO:0000313" key="3">
    <source>
        <dbReference type="Proteomes" id="UP000657918"/>
    </source>
</evidence>
<gene>
    <name evidence="2" type="ORF">SADUNF_Sadunf05G0091800</name>
</gene>
<evidence type="ECO:0008006" key="4">
    <source>
        <dbReference type="Google" id="ProtNLM"/>
    </source>
</evidence>
<evidence type="ECO:0000313" key="2">
    <source>
        <dbReference type="EMBL" id="KAF9682274.1"/>
    </source>
</evidence>
<accession>A0A835KC82</accession>
<dbReference type="Proteomes" id="UP000657918">
    <property type="component" value="Unassembled WGS sequence"/>
</dbReference>
<dbReference type="OrthoDB" id="10684391at2759"/>
<organism evidence="2 3">
    <name type="scientific">Salix dunnii</name>
    <dbReference type="NCBI Taxonomy" id="1413687"/>
    <lineage>
        <taxon>Eukaryota</taxon>
        <taxon>Viridiplantae</taxon>
        <taxon>Streptophyta</taxon>
        <taxon>Embryophyta</taxon>
        <taxon>Tracheophyta</taxon>
        <taxon>Spermatophyta</taxon>
        <taxon>Magnoliopsida</taxon>
        <taxon>eudicotyledons</taxon>
        <taxon>Gunneridae</taxon>
        <taxon>Pentapetalae</taxon>
        <taxon>rosids</taxon>
        <taxon>fabids</taxon>
        <taxon>Malpighiales</taxon>
        <taxon>Salicaceae</taxon>
        <taxon>Saliceae</taxon>
        <taxon>Salix</taxon>
    </lineage>
</organism>
<keyword evidence="1" id="KW-0732">Signal</keyword>
<comment type="caution">
    <text evidence="2">The sequence shown here is derived from an EMBL/GenBank/DDBJ whole genome shotgun (WGS) entry which is preliminary data.</text>
</comment>
<evidence type="ECO:0000256" key="1">
    <source>
        <dbReference type="SAM" id="SignalP"/>
    </source>
</evidence>
<dbReference type="AlphaFoldDB" id="A0A835KC82"/>
<name>A0A835KC82_9ROSI</name>
<keyword evidence="3" id="KW-1185">Reference proteome</keyword>
<reference evidence="2 3" key="1">
    <citation type="submission" date="2020-10" db="EMBL/GenBank/DDBJ databases">
        <title>Plant Genome Project.</title>
        <authorList>
            <person name="Zhang R.-G."/>
        </authorList>
    </citation>
    <scope>NUCLEOTIDE SEQUENCE [LARGE SCALE GENOMIC DNA]</scope>
    <source>
        <strain evidence="2">FAFU-HL-1</strain>
        <tissue evidence="2">Leaf</tissue>
    </source>
</reference>
<dbReference type="EMBL" id="JADGMS010000005">
    <property type="protein sequence ID" value="KAF9682274.1"/>
    <property type="molecule type" value="Genomic_DNA"/>
</dbReference>